<proteinExistence type="inferred from homology"/>
<dbReference type="InterPro" id="IPR014033">
    <property type="entry name" value="Arginase"/>
</dbReference>
<dbReference type="RefSeq" id="WP_093796620.1">
    <property type="nucleotide sequence ID" value="NZ_CP155571.1"/>
</dbReference>
<dbReference type="PANTHER" id="PTHR43782:SF3">
    <property type="entry name" value="ARGINASE"/>
    <property type="match status" value="1"/>
</dbReference>
<dbReference type="PROSITE" id="PS51409">
    <property type="entry name" value="ARGINASE_2"/>
    <property type="match status" value="1"/>
</dbReference>
<keyword evidence="6 10" id="KW-0378">Hydrolase</keyword>
<organism evidence="11 12">
    <name type="scientific">Sporomusa acidovorans (strain ATCC 49682 / DSM 3132 / Mol)</name>
    <dbReference type="NCBI Taxonomy" id="1123286"/>
    <lineage>
        <taxon>Bacteria</taxon>
        <taxon>Bacillati</taxon>
        <taxon>Bacillota</taxon>
        <taxon>Negativicutes</taxon>
        <taxon>Selenomonadales</taxon>
        <taxon>Sporomusaceae</taxon>
        <taxon>Sporomusa</taxon>
    </lineage>
</organism>
<reference evidence="11" key="1">
    <citation type="submission" date="2024-05" db="EMBL/GenBank/DDBJ databases">
        <title>Isolation and characterization of Sporomusa carbonis sp. nov., a carboxydotrophic hydrogenogen in the genus of Sporomusa isolated from a charcoal burning pile.</title>
        <authorList>
            <person name="Boeer T."/>
            <person name="Rosenbaum F."/>
            <person name="Eysell L."/>
            <person name="Mueller V."/>
            <person name="Daniel R."/>
            <person name="Poehlein A."/>
        </authorList>
    </citation>
    <scope>NUCLEOTIDE SEQUENCE [LARGE SCALE GENOMIC DNA]</scope>
    <source>
        <strain evidence="11">DSM 3132</strain>
    </source>
</reference>
<gene>
    <name evidence="11" type="primary">rocF_2</name>
    <name evidence="11" type="ORF">SPACI_051310</name>
</gene>
<keyword evidence="7 10" id="KW-0464">Manganese</keyword>
<dbReference type="EC" id="3.5.3.1" evidence="2 8"/>
<evidence type="ECO:0000256" key="4">
    <source>
        <dbReference type="ARBA" id="ARBA00022503"/>
    </source>
</evidence>
<keyword evidence="12" id="KW-1185">Reference proteome</keyword>
<dbReference type="NCBIfam" id="TIGR01229">
    <property type="entry name" value="rocF_arginase"/>
    <property type="match status" value="1"/>
</dbReference>
<evidence type="ECO:0000256" key="9">
    <source>
        <dbReference type="PROSITE-ProRule" id="PRU00742"/>
    </source>
</evidence>
<dbReference type="GO" id="GO:0004053">
    <property type="term" value="F:arginase activity"/>
    <property type="evidence" value="ECO:0007669"/>
    <property type="project" value="UniProtKB-EC"/>
</dbReference>
<evidence type="ECO:0000256" key="10">
    <source>
        <dbReference type="RuleBase" id="RU361159"/>
    </source>
</evidence>
<dbReference type="InterPro" id="IPR006035">
    <property type="entry name" value="Ureohydrolase"/>
</dbReference>
<dbReference type="PIRSF" id="PIRSF036979">
    <property type="entry name" value="Arginase"/>
    <property type="match status" value="1"/>
</dbReference>
<dbReference type="InterPro" id="IPR023696">
    <property type="entry name" value="Ureohydrolase_dom_sf"/>
</dbReference>
<evidence type="ECO:0000256" key="1">
    <source>
        <dbReference type="ARBA" id="ARBA00005098"/>
    </source>
</evidence>
<evidence type="ECO:0000313" key="12">
    <source>
        <dbReference type="Proteomes" id="UP000216052"/>
    </source>
</evidence>
<dbReference type="SUPFAM" id="SSF52768">
    <property type="entry name" value="Arginase/deacetylase"/>
    <property type="match status" value="1"/>
</dbReference>
<evidence type="ECO:0000256" key="5">
    <source>
        <dbReference type="ARBA" id="ARBA00022723"/>
    </source>
</evidence>
<dbReference type="Pfam" id="PF00491">
    <property type="entry name" value="Arginase"/>
    <property type="match status" value="1"/>
</dbReference>
<evidence type="ECO:0000256" key="8">
    <source>
        <dbReference type="NCBIfam" id="TIGR01229"/>
    </source>
</evidence>
<evidence type="ECO:0000256" key="2">
    <source>
        <dbReference type="ARBA" id="ARBA00012168"/>
    </source>
</evidence>
<dbReference type="PRINTS" id="PR00116">
    <property type="entry name" value="ARGINASE"/>
</dbReference>
<evidence type="ECO:0000313" key="11">
    <source>
        <dbReference type="EMBL" id="XFO75020.1"/>
    </source>
</evidence>
<dbReference type="Proteomes" id="UP000216052">
    <property type="component" value="Chromosome"/>
</dbReference>
<comment type="cofactor">
    <cofactor evidence="10">
        <name>Mn(2+)</name>
        <dbReference type="ChEBI" id="CHEBI:29035"/>
    </cofactor>
    <text evidence="10">Binds 2 manganese ions per subunit.</text>
</comment>
<keyword evidence="5 10" id="KW-0479">Metal-binding</keyword>
<evidence type="ECO:0000256" key="7">
    <source>
        <dbReference type="ARBA" id="ARBA00023211"/>
    </source>
</evidence>
<protein>
    <recommendedName>
        <fullName evidence="3 8">Arginase</fullName>
        <ecNumber evidence="2 8">3.5.3.1</ecNumber>
    </recommendedName>
</protein>
<keyword evidence="4 10" id="KW-0056">Arginine metabolism</keyword>
<sequence length="297" mass="31803">MRKITVIGVPMWLGQTCFGTQLGPGAIRATGLNEYLQSTYFDVVDAGDLPFITQLSTETPVADGTIRNFEAVLQGTICLHEKISAIVANGRFPLILGGDHSIAIGSIAGIARHYHNLGVIWYDAHADSNTPETSPSGNIQGMPLAASLGFGHPRLTGIGGYRKKVKAENIVLLGVRDLDPGERLFIRDQGIKIFSPEDIYHKGIGSIIEETIAYLTKRCDGIHLSFDLDVIDPCEACGVGTPVADGVAMKNNLEAMSLLAQHNIITSAEFVELNPLLDKDGQTAAAASALIRTLLKN</sequence>
<dbReference type="PANTHER" id="PTHR43782">
    <property type="entry name" value="ARGINASE"/>
    <property type="match status" value="1"/>
</dbReference>
<evidence type="ECO:0000256" key="3">
    <source>
        <dbReference type="ARBA" id="ARBA00018123"/>
    </source>
</evidence>
<name>A0ABZ3J9Q6_SPOA4</name>
<comment type="similarity">
    <text evidence="9 10">Belongs to the arginase family.</text>
</comment>
<accession>A0ABZ3J9Q6</accession>
<dbReference type="EMBL" id="CP155571">
    <property type="protein sequence ID" value="XFO75020.1"/>
    <property type="molecule type" value="Genomic_DNA"/>
</dbReference>
<comment type="pathway">
    <text evidence="1">Nitrogen metabolism; urea cycle; L-ornithine and urea from L-arginine: step 1/1.</text>
</comment>
<evidence type="ECO:0000256" key="6">
    <source>
        <dbReference type="ARBA" id="ARBA00022801"/>
    </source>
</evidence>
<comment type="catalytic activity">
    <reaction evidence="10">
        <text>L-arginine + H2O = urea + L-ornithine</text>
        <dbReference type="Rhea" id="RHEA:20569"/>
        <dbReference type="ChEBI" id="CHEBI:15377"/>
        <dbReference type="ChEBI" id="CHEBI:16199"/>
        <dbReference type="ChEBI" id="CHEBI:32682"/>
        <dbReference type="ChEBI" id="CHEBI:46911"/>
        <dbReference type="EC" id="3.5.3.1"/>
    </reaction>
</comment>
<dbReference type="CDD" id="cd09989">
    <property type="entry name" value="Arginase"/>
    <property type="match status" value="1"/>
</dbReference>
<dbReference type="Gene3D" id="3.40.800.10">
    <property type="entry name" value="Ureohydrolase domain"/>
    <property type="match status" value="1"/>
</dbReference>